<accession>A0ABW5FKP1</accession>
<dbReference type="Proteomes" id="UP001597417">
    <property type="component" value="Unassembled WGS sequence"/>
</dbReference>
<comment type="caution">
    <text evidence="1">The sequence shown here is derived from an EMBL/GenBank/DDBJ whole genome shotgun (WGS) entry which is preliminary data.</text>
</comment>
<dbReference type="InterPro" id="IPR036388">
    <property type="entry name" value="WH-like_DNA-bd_sf"/>
</dbReference>
<dbReference type="Gene3D" id="1.10.10.10">
    <property type="entry name" value="Winged helix-like DNA-binding domain superfamily/Winged helix DNA-binding domain"/>
    <property type="match status" value="1"/>
</dbReference>
<sequence>MFPGADLDPVLTGLLRVPLTVDVVDALADGPATFSALRVRLRVRRRHLDQALRVLAAHEVIRRRDHYGSWDQPAPSGAPCELTGTGWELARRLERCEVWVAIYDYYLHHPA</sequence>
<protein>
    <recommendedName>
        <fullName evidence="3">MarR family transcriptional regulator</fullName>
    </recommendedName>
</protein>
<dbReference type="InterPro" id="IPR036390">
    <property type="entry name" value="WH_DNA-bd_sf"/>
</dbReference>
<proteinExistence type="predicted"/>
<evidence type="ECO:0000313" key="2">
    <source>
        <dbReference type="Proteomes" id="UP001597417"/>
    </source>
</evidence>
<keyword evidence="2" id="KW-1185">Reference proteome</keyword>
<evidence type="ECO:0008006" key="3">
    <source>
        <dbReference type="Google" id="ProtNLM"/>
    </source>
</evidence>
<dbReference type="EMBL" id="JBHUKR010000004">
    <property type="protein sequence ID" value="MFD2415560.1"/>
    <property type="molecule type" value="Genomic_DNA"/>
</dbReference>
<reference evidence="2" key="1">
    <citation type="journal article" date="2019" name="Int. J. Syst. Evol. Microbiol.">
        <title>The Global Catalogue of Microorganisms (GCM) 10K type strain sequencing project: providing services to taxonomists for standard genome sequencing and annotation.</title>
        <authorList>
            <consortium name="The Broad Institute Genomics Platform"/>
            <consortium name="The Broad Institute Genome Sequencing Center for Infectious Disease"/>
            <person name="Wu L."/>
            <person name="Ma J."/>
        </authorList>
    </citation>
    <scope>NUCLEOTIDE SEQUENCE [LARGE SCALE GENOMIC DNA]</scope>
    <source>
        <strain evidence="2">CGMCC 4.7645</strain>
    </source>
</reference>
<evidence type="ECO:0000313" key="1">
    <source>
        <dbReference type="EMBL" id="MFD2415560.1"/>
    </source>
</evidence>
<organism evidence="1 2">
    <name type="scientific">Amycolatopsis pigmentata</name>
    <dbReference type="NCBI Taxonomy" id="450801"/>
    <lineage>
        <taxon>Bacteria</taxon>
        <taxon>Bacillati</taxon>
        <taxon>Actinomycetota</taxon>
        <taxon>Actinomycetes</taxon>
        <taxon>Pseudonocardiales</taxon>
        <taxon>Pseudonocardiaceae</taxon>
        <taxon>Amycolatopsis</taxon>
    </lineage>
</organism>
<dbReference type="SUPFAM" id="SSF46785">
    <property type="entry name" value="Winged helix' DNA-binding domain"/>
    <property type="match status" value="1"/>
</dbReference>
<gene>
    <name evidence="1" type="ORF">ACFSXZ_04380</name>
</gene>
<dbReference type="RefSeq" id="WP_378261462.1">
    <property type="nucleotide sequence ID" value="NZ_JBHUKR010000004.1"/>
</dbReference>
<name>A0ABW5FKP1_9PSEU</name>